<dbReference type="PROSITE" id="PS52016">
    <property type="entry name" value="TONB_DEPENDENT_REC_3"/>
    <property type="match status" value="1"/>
</dbReference>
<evidence type="ECO:0000256" key="7">
    <source>
        <dbReference type="ARBA" id="ARBA00023004"/>
    </source>
</evidence>
<evidence type="ECO:0000256" key="1">
    <source>
        <dbReference type="ARBA" id="ARBA00004571"/>
    </source>
</evidence>
<keyword evidence="18" id="KW-0675">Receptor</keyword>
<evidence type="ECO:0000256" key="12">
    <source>
        <dbReference type="PROSITE-ProRule" id="PRU01360"/>
    </source>
</evidence>
<comment type="subcellular location">
    <subcellularLocation>
        <location evidence="1 12">Cell outer membrane</location>
        <topology evidence="1 12">Multi-pass membrane protein</topology>
    </subcellularLocation>
</comment>
<evidence type="ECO:0000256" key="10">
    <source>
        <dbReference type="ARBA" id="ARBA00023136"/>
    </source>
</evidence>
<keyword evidence="5 12" id="KW-0812">Transmembrane</keyword>
<evidence type="ECO:0000256" key="2">
    <source>
        <dbReference type="ARBA" id="ARBA00022448"/>
    </source>
</evidence>
<keyword evidence="6 15" id="KW-0732">Signal</keyword>
<dbReference type="Gene3D" id="2.40.170.20">
    <property type="entry name" value="TonB-dependent receptor, beta-barrel domain"/>
    <property type="match status" value="1"/>
</dbReference>
<dbReference type="InterPro" id="IPR000531">
    <property type="entry name" value="Beta-barrel_TonB"/>
</dbReference>
<keyword evidence="9 14" id="KW-0798">TonB box</keyword>
<evidence type="ECO:0000313" key="19">
    <source>
        <dbReference type="Proteomes" id="UP000490980"/>
    </source>
</evidence>
<evidence type="ECO:0000259" key="17">
    <source>
        <dbReference type="Pfam" id="PF07715"/>
    </source>
</evidence>
<feature type="domain" description="TonB-dependent receptor-like beta-barrel" evidence="16">
    <location>
        <begin position="278"/>
        <end position="676"/>
    </location>
</feature>
<dbReference type="EMBL" id="JAARLZ010000002">
    <property type="protein sequence ID" value="NII05597.1"/>
    <property type="molecule type" value="Genomic_DNA"/>
</dbReference>
<dbReference type="InterPro" id="IPR039426">
    <property type="entry name" value="TonB-dep_rcpt-like"/>
</dbReference>
<evidence type="ECO:0000256" key="14">
    <source>
        <dbReference type="RuleBase" id="RU003357"/>
    </source>
</evidence>
<keyword evidence="4" id="KW-0410">Iron transport</keyword>
<protein>
    <submittedName>
        <fullName evidence="18">TonB-dependent receptor</fullName>
    </submittedName>
</protein>
<feature type="chain" id="PRO_5031215510" evidence="15">
    <location>
        <begin position="31"/>
        <end position="711"/>
    </location>
</feature>
<reference evidence="18 19" key="1">
    <citation type="submission" date="2020-03" db="EMBL/GenBank/DDBJ databases">
        <authorList>
            <person name="Lai Q."/>
        </authorList>
    </citation>
    <scope>NUCLEOTIDE SEQUENCE [LARGE SCALE GENOMIC DNA]</scope>
    <source>
        <strain evidence="18 19">CCUG 25036</strain>
    </source>
</reference>
<keyword evidence="10 12" id="KW-0472">Membrane</keyword>
<dbReference type="CDD" id="cd01347">
    <property type="entry name" value="ligand_gated_channel"/>
    <property type="match status" value="1"/>
</dbReference>
<keyword evidence="7" id="KW-0408">Iron</keyword>
<evidence type="ECO:0000256" key="3">
    <source>
        <dbReference type="ARBA" id="ARBA00022452"/>
    </source>
</evidence>
<organism evidence="18 19">
    <name type="scientific">Luteibacter anthropi</name>
    <dbReference type="NCBI Taxonomy" id="564369"/>
    <lineage>
        <taxon>Bacteria</taxon>
        <taxon>Pseudomonadati</taxon>
        <taxon>Pseudomonadota</taxon>
        <taxon>Gammaproteobacteria</taxon>
        <taxon>Lysobacterales</taxon>
        <taxon>Rhodanobacteraceae</taxon>
        <taxon>Luteibacter</taxon>
    </lineage>
</organism>
<evidence type="ECO:0000256" key="5">
    <source>
        <dbReference type="ARBA" id="ARBA00022692"/>
    </source>
</evidence>
<dbReference type="Pfam" id="PF07715">
    <property type="entry name" value="Plug"/>
    <property type="match status" value="1"/>
</dbReference>
<evidence type="ECO:0000256" key="11">
    <source>
        <dbReference type="ARBA" id="ARBA00023237"/>
    </source>
</evidence>
<dbReference type="InterPro" id="IPR036942">
    <property type="entry name" value="Beta-barrel_TonB_sf"/>
</dbReference>
<dbReference type="PANTHER" id="PTHR32552:SF81">
    <property type="entry name" value="TONB-DEPENDENT OUTER MEMBRANE RECEPTOR"/>
    <property type="match status" value="1"/>
</dbReference>
<name>A0A7X5U846_9GAMM</name>
<dbReference type="GO" id="GO:0009279">
    <property type="term" value="C:cell outer membrane"/>
    <property type="evidence" value="ECO:0007669"/>
    <property type="project" value="UniProtKB-SubCell"/>
</dbReference>
<keyword evidence="8" id="KW-0406">Ion transport</keyword>
<evidence type="ECO:0000256" key="6">
    <source>
        <dbReference type="ARBA" id="ARBA00022729"/>
    </source>
</evidence>
<feature type="signal peptide" evidence="15">
    <location>
        <begin position="1"/>
        <end position="30"/>
    </location>
</feature>
<dbReference type="RefSeq" id="WP_166946694.1">
    <property type="nucleotide sequence ID" value="NZ_JAARLZ010000002.1"/>
</dbReference>
<keyword evidence="2 12" id="KW-0813">Transport</keyword>
<dbReference type="PROSITE" id="PS01156">
    <property type="entry name" value="TONB_DEPENDENT_REC_2"/>
    <property type="match status" value="1"/>
</dbReference>
<dbReference type="GO" id="GO:0006826">
    <property type="term" value="P:iron ion transport"/>
    <property type="evidence" value="ECO:0007669"/>
    <property type="project" value="UniProtKB-KW"/>
</dbReference>
<comment type="caution">
    <text evidence="18">The sequence shown here is derived from an EMBL/GenBank/DDBJ whole genome shotgun (WGS) entry which is preliminary data.</text>
</comment>
<gene>
    <name evidence="18" type="ORF">HBF25_04225</name>
</gene>
<dbReference type="InterPro" id="IPR010917">
    <property type="entry name" value="TonB_rcpt_CS"/>
</dbReference>
<accession>A0A7X5U846</accession>
<keyword evidence="19" id="KW-1185">Reference proteome</keyword>
<dbReference type="SUPFAM" id="SSF56935">
    <property type="entry name" value="Porins"/>
    <property type="match status" value="1"/>
</dbReference>
<evidence type="ECO:0000259" key="16">
    <source>
        <dbReference type="Pfam" id="PF00593"/>
    </source>
</evidence>
<dbReference type="AlphaFoldDB" id="A0A7X5U846"/>
<dbReference type="PANTHER" id="PTHR32552">
    <property type="entry name" value="FERRICHROME IRON RECEPTOR-RELATED"/>
    <property type="match status" value="1"/>
</dbReference>
<comment type="similarity">
    <text evidence="12 14">Belongs to the TonB-dependent receptor family.</text>
</comment>
<sequence>MIHRSNTPLHLRPRALVVALLASLSFQALADEATADSATHDKKKAADLSAVTVNARLSSERPQDIPFGLSVINASSIENGRLVDVESALRRTPGVDVNSYGGGNDANIRIRGVGSLNQVSMDDGSVALNMDGVAMSARHASLATFDVDSIEVLKGPQGTLFGRNSEAGAVNVTSRRPTWDTEGYLRVEGGQDGQQLAEGAVGGALSDQVAGRVAVRYSSFDSWVKNAQDGRPMVEPNDLAVRGSLLWKAGSDTRVLLILEGQNTKHYTGMEVLRPFGRTARLDFTPGVFDDNYKRLRRNSIEVDHDLENSRITSITGYTDAAFRGTKGYDRTINNALYGFPMEYLVTDSSRERVASQDLRWSSLPGADTFWVTGANVSHSDRSFDSLYRSNGNFQQRDFKTDSYALYGETTIPLGASWKVTAGARYTQDRKDYDGHYTAAGQTVPDSRRVSDNYLTGRVALSYELNAQTHLYVLEARGHKSRGFNDYSTQPSDSRPYRPAQVDTHEVGIKYQSADHRLSLNGAVYVNEVKDDHLLGYDFNTLAVSTVNANTRSKGAEVEGSWSPGYGLRFDAGLTYIDAKITSPAFGVSGGDVNAGNRIPDVPYWSGNLGVAWHHDLASFWRIPDPALNIELNYRRFGARPADAQNHFDLRAYNKVDMRVGLQSGQSEFYVWADNLTNAHYDLYGNYSSPTVSTGMPARGRTFGVGARWDF</sequence>
<feature type="domain" description="TonB-dependent receptor plug" evidence="17">
    <location>
        <begin position="62"/>
        <end position="168"/>
    </location>
</feature>
<dbReference type="Proteomes" id="UP000490980">
    <property type="component" value="Unassembled WGS sequence"/>
</dbReference>
<dbReference type="Pfam" id="PF00593">
    <property type="entry name" value="TonB_dep_Rec_b-barrel"/>
    <property type="match status" value="1"/>
</dbReference>
<evidence type="ECO:0000256" key="4">
    <source>
        <dbReference type="ARBA" id="ARBA00022496"/>
    </source>
</evidence>
<dbReference type="InterPro" id="IPR012910">
    <property type="entry name" value="Plug_dom"/>
</dbReference>
<feature type="short sequence motif" description="TonB C-terminal box" evidence="13">
    <location>
        <begin position="694"/>
        <end position="711"/>
    </location>
</feature>
<evidence type="ECO:0000313" key="18">
    <source>
        <dbReference type="EMBL" id="NII05597.1"/>
    </source>
</evidence>
<evidence type="ECO:0000256" key="9">
    <source>
        <dbReference type="ARBA" id="ARBA00023077"/>
    </source>
</evidence>
<evidence type="ECO:0000256" key="13">
    <source>
        <dbReference type="PROSITE-ProRule" id="PRU10144"/>
    </source>
</evidence>
<evidence type="ECO:0000256" key="8">
    <source>
        <dbReference type="ARBA" id="ARBA00023065"/>
    </source>
</evidence>
<evidence type="ECO:0000256" key="15">
    <source>
        <dbReference type="SAM" id="SignalP"/>
    </source>
</evidence>
<keyword evidence="3 12" id="KW-1134">Transmembrane beta strand</keyword>
<proteinExistence type="inferred from homology"/>
<keyword evidence="11 12" id="KW-0998">Cell outer membrane</keyword>